<dbReference type="Proteomes" id="UP000306402">
    <property type="component" value="Unassembled WGS sequence"/>
</dbReference>
<comment type="caution">
    <text evidence="3">The sequence shown here is derived from an EMBL/GenBank/DDBJ whole genome shotgun (WGS) entry which is preliminary data.</text>
</comment>
<dbReference type="OrthoDB" id="956918at2"/>
<feature type="region of interest" description="Disordered" evidence="1">
    <location>
        <begin position="102"/>
        <end position="134"/>
    </location>
</feature>
<name>A0A5R9KY57_9BACT</name>
<dbReference type="AlphaFoldDB" id="A0A5R9KY57"/>
<dbReference type="EMBL" id="VCEJ01000004">
    <property type="protein sequence ID" value="TLV01246.1"/>
    <property type="molecule type" value="Genomic_DNA"/>
</dbReference>
<accession>A0A5R9KY57</accession>
<sequence length="134" mass="14904">MRKTMFAFLLAFASMTAFAQRGDSGMTPEARAENQTKTLTENLKLSDDQKKQVYDLSLARAKKMQEMRDSQKMDREQMRASMETFNTEIAKILTVEQQEKYKTMLEDRRNNRGGGNGGPRGGAAPGADGGGTNN</sequence>
<gene>
    <name evidence="3" type="ORF">FEN17_17525</name>
</gene>
<organism evidence="3 4">
    <name type="scientific">Dyadobacter luticola</name>
    <dbReference type="NCBI Taxonomy" id="1979387"/>
    <lineage>
        <taxon>Bacteria</taxon>
        <taxon>Pseudomonadati</taxon>
        <taxon>Bacteroidota</taxon>
        <taxon>Cytophagia</taxon>
        <taxon>Cytophagales</taxon>
        <taxon>Spirosomataceae</taxon>
        <taxon>Dyadobacter</taxon>
    </lineage>
</organism>
<evidence type="ECO:0000313" key="4">
    <source>
        <dbReference type="Proteomes" id="UP000306402"/>
    </source>
</evidence>
<evidence type="ECO:0000256" key="2">
    <source>
        <dbReference type="SAM" id="SignalP"/>
    </source>
</evidence>
<protein>
    <submittedName>
        <fullName evidence="3">DUF4890 domain-containing protein</fullName>
    </submittedName>
</protein>
<feature type="compositionally biased region" description="Gly residues" evidence="1">
    <location>
        <begin position="112"/>
        <end position="134"/>
    </location>
</feature>
<reference evidence="3 4" key="1">
    <citation type="submission" date="2019-05" db="EMBL/GenBank/DDBJ databases">
        <authorList>
            <person name="Qu J.-H."/>
        </authorList>
    </citation>
    <scope>NUCLEOTIDE SEQUENCE [LARGE SCALE GENOMIC DNA]</scope>
    <source>
        <strain evidence="3 4">T17</strain>
    </source>
</reference>
<evidence type="ECO:0000256" key="1">
    <source>
        <dbReference type="SAM" id="MobiDB-lite"/>
    </source>
</evidence>
<feature type="signal peptide" evidence="2">
    <location>
        <begin position="1"/>
        <end position="19"/>
    </location>
</feature>
<keyword evidence="4" id="KW-1185">Reference proteome</keyword>
<keyword evidence="2" id="KW-0732">Signal</keyword>
<feature type="chain" id="PRO_5024276984" evidence="2">
    <location>
        <begin position="20"/>
        <end position="134"/>
    </location>
</feature>
<evidence type="ECO:0000313" key="3">
    <source>
        <dbReference type="EMBL" id="TLV01246.1"/>
    </source>
</evidence>
<dbReference type="RefSeq" id="WP_138366617.1">
    <property type="nucleotide sequence ID" value="NZ_VCEJ01000004.1"/>
</dbReference>
<proteinExistence type="predicted"/>